<keyword evidence="1" id="KW-1133">Transmembrane helix</keyword>
<gene>
    <name evidence="2" type="ORF">A2633_05150</name>
</gene>
<reference evidence="2 3" key="1">
    <citation type="journal article" date="2016" name="Nat. Commun.">
        <title>Thousands of microbial genomes shed light on interconnected biogeochemical processes in an aquifer system.</title>
        <authorList>
            <person name="Anantharaman K."/>
            <person name="Brown C.T."/>
            <person name="Hug L.A."/>
            <person name="Sharon I."/>
            <person name="Castelle C.J."/>
            <person name="Probst A.J."/>
            <person name="Thomas B.C."/>
            <person name="Singh A."/>
            <person name="Wilkins M.J."/>
            <person name="Karaoz U."/>
            <person name="Brodie E.L."/>
            <person name="Williams K.H."/>
            <person name="Hubbard S.S."/>
            <person name="Banfield J.F."/>
        </authorList>
    </citation>
    <scope>NUCLEOTIDE SEQUENCE [LARGE SCALE GENOMIC DNA]</scope>
</reference>
<proteinExistence type="predicted"/>
<name>A0A1G2K378_9BACT</name>
<keyword evidence="1" id="KW-0812">Transmembrane</keyword>
<protein>
    <submittedName>
        <fullName evidence="2">Uncharacterized protein</fullName>
    </submittedName>
</protein>
<feature type="transmembrane region" description="Helical" evidence="1">
    <location>
        <begin position="37"/>
        <end position="59"/>
    </location>
</feature>
<keyword evidence="1" id="KW-0472">Membrane</keyword>
<organism evidence="2 3">
    <name type="scientific">Candidatus Sungbacteria bacterium RIFCSPHIGHO2_01_FULL_47_32</name>
    <dbReference type="NCBI Taxonomy" id="1802264"/>
    <lineage>
        <taxon>Bacteria</taxon>
        <taxon>Candidatus Sungiibacteriota</taxon>
    </lineage>
</organism>
<accession>A0A1G2K378</accession>
<dbReference type="EMBL" id="MHQC01000047">
    <property type="protein sequence ID" value="OGZ93874.1"/>
    <property type="molecule type" value="Genomic_DNA"/>
</dbReference>
<dbReference type="AlphaFoldDB" id="A0A1G2K378"/>
<comment type="caution">
    <text evidence="2">The sequence shown here is derived from an EMBL/GenBank/DDBJ whole genome shotgun (WGS) entry which is preliminary data.</text>
</comment>
<evidence type="ECO:0000256" key="1">
    <source>
        <dbReference type="SAM" id="Phobius"/>
    </source>
</evidence>
<sequence length="69" mass="7490">MGSALAFFLSGLIYSLLTALLILETLASPPTSVFSFIIAMWVSGFLVLMTLTMFSFAFYSASQKSRSHG</sequence>
<evidence type="ECO:0000313" key="2">
    <source>
        <dbReference type="EMBL" id="OGZ93874.1"/>
    </source>
</evidence>
<dbReference type="Proteomes" id="UP000177152">
    <property type="component" value="Unassembled WGS sequence"/>
</dbReference>
<evidence type="ECO:0000313" key="3">
    <source>
        <dbReference type="Proteomes" id="UP000177152"/>
    </source>
</evidence>